<dbReference type="InterPro" id="IPR007712">
    <property type="entry name" value="RelE/ParE_toxin"/>
</dbReference>
<evidence type="ECO:0000256" key="4">
    <source>
        <dbReference type="ARBA" id="ARBA00022759"/>
    </source>
</evidence>
<evidence type="ECO:0000256" key="1">
    <source>
        <dbReference type="ARBA" id="ARBA00008172"/>
    </source>
</evidence>
<evidence type="ECO:0000256" key="3">
    <source>
        <dbReference type="ARBA" id="ARBA00022722"/>
    </source>
</evidence>
<organism evidence="8 9">
    <name type="scientific">Cruoricaptor ignavus</name>
    <dbReference type="NCBI Taxonomy" id="1118202"/>
    <lineage>
        <taxon>Bacteria</taxon>
        <taxon>Pseudomonadati</taxon>
        <taxon>Bacteroidota</taxon>
        <taxon>Flavobacteriia</taxon>
        <taxon>Flavobacteriales</taxon>
        <taxon>Weeksellaceae</taxon>
        <taxon>Cruoricaptor</taxon>
    </lineage>
</organism>
<dbReference type="GO" id="GO:0045892">
    <property type="term" value="P:negative regulation of DNA-templated transcription"/>
    <property type="evidence" value="ECO:0007669"/>
    <property type="project" value="TreeGrafter"/>
</dbReference>
<evidence type="ECO:0000256" key="6">
    <source>
        <dbReference type="ARBA" id="ARBA00030388"/>
    </source>
</evidence>
<gene>
    <name evidence="7" type="ORF">IMZ16_04460</name>
    <name evidence="8" type="ORF">SAMN05443429_101134</name>
</gene>
<dbReference type="OrthoDB" id="9801102at2"/>
<dbReference type="PANTHER" id="PTHR38039:SF1">
    <property type="entry name" value="TOXIN YOEB"/>
    <property type="match status" value="1"/>
</dbReference>
<dbReference type="AlphaFoldDB" id="A0A1M6A4S1"/>
<evidence type="ECO:0000313" key="10">
    <source>
        <dbReference type="Proteomes" id="UP000593605"/>
    </source>
</evidence>
<dbReference type="Proteomes" id="UP000184335">
    <property type="component" value="Unassembled WGS sequence"/>
</dbReference>
<evidence type="ECO:0000256" key="2">
    <source>
        <dbReference type="ARBA" id="ARBA00022649"/>
    </source>
</evidence>
<evidence type="ECO:0000313" key="9">
    <source>
        <dbReference type="Proteomes" id="UP000184335"/>
    </source>
</evidence>
<evidence type="ECO:0000313" key="8">
    <source>
        <dbReference type="EMBL" id="SHI31163.1"/>
    </source>
</evidence>
<dbReference type="SUPFAM" id="SSF143011">
    <property type="entry name" value="RelE-like"/>
    <property type="match status" value="1"/>
</dbReference>
<dbReference type="GO" id="GO:0004519">
    <property type="term" value="F:endonuclease activity"/>
    <property type="evidence" value="ECO:0007669"/>
    <property type="project" value="UniProtKB-KW"/>
</dbReference>
<dbReference type="PANTHER" id="PTHR38039">
    <property type="entry name" value="TOXIN YOEB"/>
    <property type="match status" value="1"/>
</dbReference>
<protein>
    <recommendedName>
        <fullName evidence="6">Putative mRNA interferase YoeB</fullName>
    </recommendedName>
</protein>
<keyword evidence="3" id="KW-0540">Nuclease</keyword>
<reference evidence="8 9" key="1">
    <citation type="submission" date="2016-11" db="EMBL/GenBank/DDBJ databases">
        <authorList>
            <person name="Jaros S."/>
            <person name="Januszkiewicz K."/>
            <person name="Wedrychowicz H."/>
        </authorList>
    </citation>
    <scope>NUCLEOTIDE SEQUENCE [LARGE SCALE GENOMIC DNA]</scope>
    <source>
        <strain evidence="8 9">DSM 25479</strain>
    </source>
</reference>
<evidence type="ECO:0000256" key="5">
    <source>
        <dbReference type="ARBA" id="ARBA00022801"/>
    </source>
</evidence>
<sequence length="93" mass="10900">MEKYSVIILPEAQKDIRKISKSGDKSSLLKIEKMIVELAFHPYEGTGKPEKLKHNYSGYWSRRINKKDRLVYKVEEEIVTVFVVSALGHYEER</sequence>
<dbReference type="RefSeq" id="WP_073177374.1">
    <property type="nucleotide sequence ID" value="NZ_CP063145.1"/>
</dbReference>
<keyword evidence="4" id="KW-0255">Endonuclease</keyword>
<dbReference type="KEGG" id="civ:IMZ16_04460"/>
<dbReference type="Gene3D" id="3.30.2310.20">
    <property type="entry name" value="RelE-like"/>
    <property type="match status" value="1"/>
</dbReference>
<dbReference type="GO" id="GO:0016787">
    <property type="term" value="F:hydrolase activity"/>
    <property type="evidence" value="ECO:0007669"/>
    <property type="project" value="UniProtKB-KW"/>
</dbReference>
<keyword evidence="5" id="KW-0378">Hydrolase</keyword>
<proteinExistence type="inferred from homology"/>
<dbReference type="InterPro" id="IPR035093">
    <property type="entry name" value="RelE/ParE_toxin_dom_sf"/>
</dbReference>
<evidence type="ECO:0000313" key="7">
    <source>
        <dbReference type="EMBL" id="QOR74688.1"/>
    </source>
</evidence>
<dbReference type="Proteomes" id="UP000593605">
    <property type="component" value="Chromosome"/>
</dbReference>
<dbReference type="NCBIfam" id="TIGR02385">
    <property type="entry name" value="RelE_StbE"/>
    <property type="match status" value="1"/>
</dbReference>
<dbReference type="GO" id="GO:0006401">
    <property type="term" value="P:RNA catabolic process"/>
    <property type="evidence" value="ECO:0007669"/>
    <property type="project" value="InterPro"/>
</dbReference>
<accession>A0A1M6A4S1</accession>
<keyword evidence="2" id="KW-1277">Toxin-antitoxin system</keyword>
<dbReference type="EMBL" id="FQYI01000001">
    <property type="protein sequence ID" value="SHI31163.1"/>
    <property type="molecule type" value="Genomic_DNA"/>
</dbReference>
<dbReference type="STRING" id="1118202.SAMN05443429_101134"/>
<dbReference type="EMBL" id="CP063145">
    <property type="protein sequence ID" value="QOR74688.1"/>
    <property type="molecule type" value="Genomic_DNA"/>
</dbReference>
<comment type="similarity">
    <text evidence="1">Belongs to the YoeB family.</text>
</comment>
<reference evidence="7 10" key="2">
    <citation type="submission" date="2020-10" db="EMBL/GenBank/DDBJ databases">
        <title>Complete genome of Cruoricapor ignavus strain M1214 isolated from the blood culture of a febrile patient.</title>
        <authorList>
            <person name="Guglielmino C.J.D."/>
        </authorList>
    </citation>
    <scope>NUCLEOTIDE SEQUENCE [LARGE SCALE GENOMIC DNA]</scope>
    <source>
        <strain evidence="7 10">M1214</strain>
    </source>
</reference>
<dbReference type="InterPro" id="IPR009614">
    <property type="entry name" value="YoeB_toxin"/>
</dbReference>
<dbReference type="Pfam" id="PF06769">
    <property type="entry name" value="YoeB_toxin"/>
    <property type="match status" value="1"/>
</dbReference>
<name>A0A1M6A4S1_9FLAO</name>
<keyword evidence="9" id="KW-1185">Reference proteome</keyword>
<dbReference type="NCBIfam" id="TIGR02116">
    <property type="entry name" value="toxin_Txe_YoeB"/>
    <property type="match status" value="1"/>
</dbReference>